<evidence type="ECO:0000256" key="3">
    <source>
        <dbReference type="ARBA" id="ARBA00022714"/>
    </source>
</evidence>
<dbReference type="InterPro" id="IPR036010">
    <property type="entry name" value="2Fe-2S_ferredoxin-like_sf"/>
</dbReference>
<evidence type="ECO:0000256" key="4">
    <source>
        <dbReference type="ARBA" id="ARBA00022723"/>
    </source>
</evidence>
<accession>A0A291QSW0</accession>
<dbReference type="InterPro" id="IPR012675">
    <property type="entry name" value="Beta-grasp_dom_sf"/>
</dbReference>
<dbReference type="PANTHER" id="PTHR47354:SF8">
    <property type="entry name" value="1,2-PHENYLACETYL-COA EPOXIDASE, SUBUNIT E"/>
    <property type="match status" value="1"/>
</dbReference>
<evidence type="ECO:0000313" key="11">
    <source>
        <dbReference type="EMBL" id="ATL46934.1"/>
    </source>
</evidence>
<dbReference type="InterPro" id="IPR001433">
    <property type="entry name" value="OxRdtase_FAD/NAD-bd"/>
</dbReference>
<dbReference type="InterPro" id="IPR017927">
    <property type="entry name" value="FAD-bd_FR_type"/>
</dbReference>
<feature type="domain" description="2Fe-2S ferredoxin-type" evidence="9">
    <location>
        <begin position="278"/>
        <end position="365"/>
    </location>
</feature>
<organism evidence="11 12">
    <name type="scientific">Chitinophaga caeni</name>
    <dbReference type="NCBI Taxonomy" id="2029983"/>
    <lineage>
        <taxon>Bacteria</taxon>
        <taxon>Pseudomonadati</taxon>
        <taxon>Bacteroidota</taxon>
        <taxon>Chitinophagia</taxon>
        <taxon>Chitinophagales</taxon>
        <taxon>Chitinophagaceae</taxon>
        <taxon>Chitinophaga</taxon>
    </lineage>
</organism>
<sequence length="365" mass="41475">MKGGFIFRYILKVMSDLYIQLRIREVIKETPSANTYVFESVDGQEIPYKAGQFLTFLVNLHGTEYRRSYSLSSTPGVDPYLSVTIKRKENGEISRYILKNWKLGQTVTSLQPSGRFILNPAIDLQRDIILLGAGSGITPLFSLLKQVLFKESQSKVTLLYSNKHPSGTIFYEQLNTLQATYPDRFKIIYIFSEPDEMSTFSYRRISNSLLTTLAPQQIYYQAHNAQFYICGPLDYMRMCIFTLSFLGFTEDQIHKENFTVDTDYLIQKIGVPSDDSLKSVTLQTRGTEHHLKIPGNKTILDGAHDHDISLPFSCKGGVCGSCMAKCTRGEVWMSVNEVLTDKELSNGFILTCVSYPVTEKVTIEW</sequence>
<keyword evidence="8" id="KW-0411">Iron-sulfur</keyword>
<dbReference type="InterPro" id="IPR008333">
    <property type="entry name" value="Cbr1-like_FAD-bd_dom"/>
</dbReference>
<dbReference type="PROSITE" id="PS00197">
    <property type="entry name" value="2FE2S_FER_1"/>
    <property type="match status" value="1"/>
</dbReference>
<dbReference type="Pfam" id="PF00970">
    <property type="entry name" value="FAD_binding_6"/>
    <property type="match status" value="1"/>
</dbReference>
<dbReference type="InterPro" id="IPR039261">
    <property type="entry name" value="FNR_nucleotide-bd"/>
</dbReference>
<reference evidence="11 12" key="1">
    <citation type="submission" date="2017-10" db="EMBL/GenBank/DDBJ databases">
        <title>Paenichitinophaga pekingensis gen. nov., sp. nov., isolated from activated sludge.</title>
        <authorList>
            <person name="Jin D."/>
            <person name="Kong X."/>
            <person name="Deng Y."/>
            <person name="Bai Z."/>
        </authorList>
    </citation>
    <scope>NUCLEOTIDE SEQUENCE [LARGE SCALE GENOMIC DNA]</scope>
    <source>
        <strain evidence="11 12">13</strain>
    </source>
</reference>
<evidence type="ECO:0000259" key="9">
    <source>
        <dbReference type="PROSITE" id="PS51085"/>
    </source>
</evidence>
<dbReference type="SUPFAM" id="SSF63380">
    <property type="entry name" value="Riboflavin synthase domain-like"/>
    <property type="match status" value="1"/>
</dbReference>
<dbReference type="PRINTS" id="PR00371">
    <property type="entry name" value="FPNCR"/>
</dbReference>
<dbReference type="Gene3D" id="3.40.50.80">
    <property type="entry name" value="Nucleotide-binding domain of ferredoxin-NADP reductase (FNR) module"/>
    <property type="match status" value="1"/>
</dbReference>
<dbReference type="PANTHER" id="PTHR47354">
    <property type="entry name" value="NADH OXIDOREDUCTASE HCR"/>
    <property type="match status" value="1"/>
</dbReference>
<evidence type="ECO:0000256" key="1">
    <source>
        <dbReference type="ARBA" id="ARBA00001974"/>
    </source>
</evidence>
<protein>
    <submittedName>
        <fullName evidence="11">Ferredoxin</fullName>
    </submittedName>
</protein>
<evidence type="ECO:0000256" key="8">
    <source>
        <dbReference type="ARBA" id="ARBA00023014"/>
    </source>
</evidence>
<dbReference type="OrthoDB" id="9789468at2"/>
<dbReference type="EMBL" id="CP023777">
    <property type="protein sequence ID" value="ATL46934.1"/>
    <property type="molecule type" value="Genomic_DNA"/>
</dbReference>
<evidence type="ECO:0000256" key="7">
    <source>
        <dbReference type="ARBA" id="ARBA00023004"/>
    </source>
</evidence>
<keyword evidence="12" id="KW-1185">Reference proteome</keyword>
<dbReference type="InterPro" id="IPR001709">
    <property type="entry name" value="Flavoprot_Pyr_Nucl_cyt_Rdtase"/>
</dbReference>
<evidence type="ECO:0000256" key="6">
    <source>
        <dbReference type="ARBA" id="ARBA00023002"/>
    </source>
</evidence>
<keyword evidence="6" id="KW-0560">Oxidoreductase</keyword>
<evidence type="ECO:0000256" key="5">
    <source>
        <dbReference type="ARBA" id="ARBA00022827"/>
    </source>
</evidence>
<dbReference type="PROSITE" id="PS51384">
    <property type="entry name" value="FAD_FR"/>
    <property type="match status" value="1"/>
</dbReference>
<dbReference type="InterPro" id="IPR006058">
    <property type="entry name" value="2Fe2S_fd_BS"/>
</dbReference>
<evidence type="ECO:0000256" key="2">
    <source>
        <dbReference type="ARBA" id="ARBA00022630"/>
    </source>
</evidence>
<dbReference type="InterPro" id="IPR017938">
    <property type="entry name" value="Riboflavin_synthase-like_b-brl"/>
</dbReference>
<comment type="cofactor">
    <cofactor evidence="1">
        <name>FAD</name>
        <dbReference type="ChEBI" id="CHEBI:57692"/>
    </cofactor>
</comment>
<keyword evidence="3" id="KW-0001">2Fe-2S</keyword>
<keyword evidence="2" id="KW-0285">Flavoprotein</keyword>
<keyword evidence="7" id="KW-0408">Iron</keyword>
<dbReference type="Proteomes" id="UP000220133">
    <property type="component" value="Chromosome"/>
</dbReference>
<dbReference type="SUPFAM" id="SSF54292">
    <property type="entry name" value="2Fe-2S ferredoxin-like"/>
    <property type="match status" value="1"/>
</dbReference>
<dbReference type="InterPro" id="IPR001041">
    <property type="entry name" value="2Fe-2S_ferredoxin-type"/>
</dbReference>
<dbReference type="CDD" id="cd06214">
    <property type="entry name" value="PA_degradation_oxidoreductase_like"/>
    <property type="match status" value="1"/>
</dbReference>
<evidence type="ECO:0000313" key="12">
    <source>
        <dbReference type="Proteomes" id="UP000220133"/>
    </source>
</evidence>
<evidence type="ECO:0000259" key="10">
    <source>
        <dbReference type="PROSITE" id="PS51384"/>
    </source>
</evidence>
<dbReference type="GO" id="GO:0050660">
    <property type="term" value="F:flavin adenine dinucleotide binding"/>
    <property type="evidence" value="ECO:0007669"/>
    <property type="project" value="TreeGrafter"/>
</dbReference>
<dbReference type="GO" id="GO:0051537">
    <property type="term" value="F:2 iron, 2 sulfur cluster binding"/>
    <property type="evidence" value="ECO:0007669"/>
    <property type="project" value="UniProtKB-KW"/>
</dbReference>
<dbReference type="InterPro" id="IPR050415">
    <property type="entry name" value="MRET"/>
</dbReference>
<dbReference type="SUPFAM" id="SSF52343">
    <property type="entry name" value="Ferredoxin reductase-like, C-terminal NADP-linked domain"/>
    <property type="match status" value="1"/>
</dbReference>
<feature type="domain" description="FAD-binding FR-type" evidence="10">
    <location>
        <begin position="16"/>
        <end position="119"/>
    </location>
</feature>
<dbReference type="Gene3D" id="2.40.30.10">
    <property type="entry name" value="Translation factors"/>
    <property type="match status" value="1"/>
</dbReference>
<dbReference type="GO" id="GO:0046872">
    <property type="term" value="F:metal ion binding"/>
    <property type="evidence" value="ECO:0007669"/>
    <property type="project" value="UniProtKB-KW"/>
</dbReference>
<dbReference type="AlphaFoldDB" id="A0A291QSW0"/>
<dbReference type="CDD" id="cd00207">
    <property type="entry name" value="fer2"/>
    <property type="match status" value="1"/>
</dbReference>
<dbReference type="Pfam" id="PF00111">
    <property type="entry name" value="Fer2"/>
    <property type="match status" value="1"/>
</dbReference>
<proteinExistence type="predicted"/>
<dbReference type="Gene3D" id="3.10.20.30">
    <property type="match status" value="1"/>
</dbReference>
<dbReference type="PROSITE" id="PS51085">
    <property type="entry name" value="2FE2S_FER_2"/>
    <property type="match status" value="1"/>
</dbReference>
<dbReference type="GO" id="GO:0016491">
    <property type="term" value="F:oxidoreductase activity"/>
    <property type="evidence" value="ECO:0007669"/>
    <property type="project" value="UniProtKB-KW"/>
</dbReference>
<name>A0A291QSW0_9BACT</name>
<dbReference type="Pfam" id="PF00175">
    <property type="entry name" value="NAD_binding_1"/>
    <property type="match status" value="1"/>
</dbReference>
<keyword evidence="4" id="KW-0479">Metal-binding</keyword>
<gene>
    <name evidence="11" type="ORF">COR50_06915</name>
</gene>
<dbReference type="KEGG" id="cbae:COR50_06915"/>
<keyword evidence="5" id="KW-0274">FAD</keyword>